<organism evidence="1 2">
    <name type="scientific">Metabacillus indicus</name>
    <name type="common">Bacillus indicus</name>
    <dbReference type="NCBI Taxonomy" id="246786"/>
    <lineage>
        <taxon>Bacteria</taxon>
        <taxon>Bacillati</taxon>
        <taxon>Bacillota</taxon>
        <taxon>Bacilli</taxon>
        <taxon>Bacillales</taxon>
        <taxon>Bacillaceae</taxon>
        <taxon>Metabacillus</taxon>
    </lineage>
</organism>
<dbReference type="EMBL" id="JNVC02000013">
    <property type="protein sequence ID" value="KEZ49074.1"/>
    <property type="molecule type" value="Genomic_DNA"/>
</dbReference>
<name>A0A084GP12_METID</name>
<keyword evidence="2" id="KW-1185">Reference proteome</keyword>
<sequence length="134" mass="14928">MTTGFIILTIAISLLKVIIASPPTFVVEWLLGKFALHSKLSEESATVTLSGKRLEGEEKTQFIRMFNEATFFDKYNEYNLPASKTGTPFIIDVNTGKRGVTLSVYIYSGHADVFKHGKKKTVAYSLRSESLQVC</sequence>
<accession>A0A084GP12</accession>
<dbReference type="AlphaFoldDB" id="A0A084GP12"/>
<dbReference type="OrthoDB" id="2718899at2"/>
<dbReference type="InterPro" id="IPR019723">
    <property type="entry name" value="Uncharacterised_YfmQ"/>
</dbReference>
<comment type="caution">
    <text evidence="1">The sequence shown here is derived from an EMBL/GenBank/DDBJ whole genome shotgun (WGS) entry which is preliminary data.</text>
</comment>
<proteinExistence type="predicted"/>
<dbReference type="Proteomes" id="UP000028549">
    <property type="component" value="Unassembled WGS sequence"/>
</dbReference>
<protein>
    <submittedName>
        <fullName evidence="1">Uncharacterized protein</fullName>
    </submittedName>
</protein>
<evidence type="ECO:0000313" key="2">
    <source>
        <dbReference type="Proteomes" id="UP000028549"/>
    </source>
</evidence>
<gene>
    <name evidence="1" type="ORF">GS18_0216845</name>
</gene>
<evidence type="ECO:0000313" key="1">
    <source>
        <dbReference type="EMBL" id="KEZ49074.1"/>
    </source>
</evidence>
<dbReference type="RefSeq" id="WP_029566595.1">
    <property type="nucleotide sequence ID" value="NZ_JBNIKL010000002.1"/>
</dbReference>
<dbReference type="Pfam" id="PF10787">
    <property type="entry name" value="YfmQ"/>
    <property type="match status" value="1"/>
</dbReference>
<reference evidence="1 2" key="1">
    <citation type="journal article" date="2005" name="Int. J. Syst. Evol. Microbiol.">
        <title>Bacillus cibi sp. nov., isolated from jeotgal, a traditional Korean fermented seafood.</title>
        <authorList>
            <person name="Yoon J.H."/>
            <person name="Lee C.H."/>
            <person name="Oh T.K."/>
        </authorList>
    </citation>
    <scope>NUCLEOTIDE SEQUENCE [LARGE SCALE GENOMIC DNA]</scope>
    <source>
        <strain evidence="1 2">DSM 16189</strain>
    </source>
</reference>